<gene>
    <name evidence="4" type="ORF">Csa_2G227860</name>
</gene>
<dbReference type="KEGG" id="csv:101210692"/>
<evidence type="ECO:0000313" key="4">
    <source>
        <dbReference type="EMBL" id="KGN61699.1"/>
    </source>
</evidence>
<dbReference type="InterPro" id="IPR033334">
    <property type="entry name" value="LNG1/2"/>
</dbReference>
<name>A0A0A0LKV9_CUCSA</name>
<organism evidence="4 5">
    <name type="scientific">Cucumis sativus</name>
    <name type="common">Cucumber</name>
    <dbReference type="NCBI Taxonomy" id="3659"/>
    <lineage>
        <taxon>Eukaryota</taxon>
        <taxon>Viridiplantae</taxon>
        <taxon>Streptophyta</taxon>
        <taxon>Embryophyta</taxon>
        <taxon>Tracheophyta</taxon>
        <taxon>Spermatophyta</taxon>
        <taxon>Magnoliopsida</taxon>
        <taxon>eudicotyledons</taxon>
        <taxon>Gunneridae</taxon>
        <taxon>Pentapetalae</taxon>
        <taxon>rosids</taxon>
        <taxon>fabids</taxon>
        <taxon>Cucurbitales</taxon>
        <taxon>Cucurbitaceae</taxon>
        <taxon>Benincaseae</taxon>
        <taxon>Cucumis</taxon>
    </lineage>
</organism>
<evidence type="ECO:0000256" key="1">
    <source>
        <dbReference type="SAM" id="MobiDB-lite"/>
    </source>
</evidence>
<dbReference type="OrthoDB" id="1929599at2759"/>
<dbReference type="InterPro" id="IPR032795">
    <property type="entry name" value="DUF3741-assoc"/>
</dbReference>
<dbReference type="PANTHER" id="PTHR31680:SF12">
    <property type="entry name" value="OS11G0587300 PROTEIN"/>
    <property type="match status" value="1"/>
</dbReference>
<feature type="compositionally biased region" description="Polar residues" evidence="1">
    <location>
        <begin position="378"/>
        <end position="395"/>
    </location>
</feature>
<dbReference type="Proteomes" id="UP000029981">
    <property type="component" value="Chromosome 2"/>
</dbReference>
<dbReference type="OMA" id="HGEIALY"/>
<reference evidence="4 5" key="3">
    <citation type="journal article" date="2010" name="BMC Genomics">
        <title>Transcriptome sequencing and comparative analysis of cucumber flowers with different sex types.</title>
        <authorList>
            <person name="Guo S."/>
            <person name="Zheng Y."/>
            <person name="Joung J.G."/>
            <person name="Liu S."/>
            <person name="Zhang Z."/>
            <person name="Crasta O.R."/>
            <person name="Sobral B.W."/>
            <person name="Xu Y."/>
            <person name="Huang S."/>
            <person name="Fei Z."/>
        </authorList>
    </citation>
    <scope>NUCLEOTIDE SEQUENCE [LARGE SCALE GENOMIC DNA]</scope>
    <source>
        <strain evidence="5">cv. 9930</strain>
    </source>
</reference>
<feature type="domain" description="DUF4378" evidence="2">
    <location>
        <begin position="630"/>
        <end position="775"/>
    </location>
</feature>
<dbReference type="SMR" id="A0A0A0LKV9"/>
<evidence type="ECO:0000259" key="2">
    <source>
        <dbReference type="Pfam" id="PF14309"/>
    </source>
</evidence>
<dbReference type="Pfam" id="PF14309">
    <property type="entry name" value="DUF4378"/>
    <property type="match status" value="1"/>
</dbReference>
<feature type="compositionally biased region" description="Basic and acidic residues" evidence="1">
    <location>
        <begin position="461"/>
        <end position="473"/>
    </location>
</feature>
<keyword evidence="5" id="KW-1185">Reference proteome</keyword>
<dbReference type="AlphaFoldDB" id="A0A0A0LKV9"/>
<feature type="region of interest" description="Disordered" evidence="1">
    <location>
        <begin position="92"/>
        <end position="111"/>
    </location>
</feature>
<protein>
    <recommendedName>
        <fullName evidence="6">DUF4378 domain-containing protein</fullName>
    </recommendedName>
</protein>
<dbReference type="Gramene" id="KGN61699">
    <property type="protein sequence ID" value="KGN61699"/>
    <property type="gene ID" value="Csa_2G227860"/>
</dbReference>
<feature type="compositionally biased region" description="Basic residues" evidence="1">
    <location>
        <begin position="493"/>
        <end position="507"/>
    </location>
</feature>
<dbReference type="Pfam" id="PF14383">
    <property type="entry name" value="VARLMGL"/>
    <property type="match status" value="1"/>
</dbReference>
<feature type="region of interest" description="Disordered" evidence="1">
    <location>
        <begin position="191"/>
        <end position="211"/>
    </location>
</feature>
<feature type="region of interest" description="Disordered" evidence="1">
    <location>
        <begin position="164"/>
        <end position="183"/>
    </location>
</feature>
<dbReference type="eggNOG" id="ENOG502QWA8">
    <property type="taxonomic scope" value="Eukaryota"/>
</dbReference>
<evidence type="ECO:0000259" key="3">
    <source>
        <dbReference type="Pfam" id="PF14383"/>
    </source>
</evidence>
<dbReference type="PANTHER" id="PTHR31680">
    <property type="entry name" value="LONGIFOLIA PROTEIN"/>
    <property type="match status" value="1"/>
</dbReference>
<feature type="compositionally biased region" description="Polar residues" evidence="1">
    <location>
        <begin position="476"/>
        <end position="492"/>
    </location>
</feature>
<accession>A0A0A0LKV9</accession>
<reference evidence="4 5" key="4">
    <citation type="journal article" date="2011" name="BMC Genomics">
        <title>RNA-Seq improves annotation of protein-coding genes in the cucumber genome.</title>
        <authorList>
            <person name="Li Z."/>
            <person name="Zhang Z."/>
            <person name="Yan P."/>
            <person name="Huang S."/>
            <person name="Fei Z."/>
            <person name="Lin K."/>
        </authorList>
    </citation>
    <scope>NUCLEOTIDE SEQUENCE [LARGE SCALE GENOMIC DNA]</scope>
    <source>
        <strain evidence="5">cv. 9930</strain>
    </source>
</reference>
<feature type="compositionally biased region" description="Basic and acidic residues" evidence="1">
    <location>
        <begin position="534"/>
        <end position="544"/>
    </location>
</feature>
<feature type="compositionally biased region" description="Polar residues" evidence="1">
    <location>
        <begin position="407"/>
        <end position="419"/>
    </location>
</feature>
<feature type="compositionally biased region" description="Basic and acidic residues" evidence="1">
    <location>
        <begin position="420"/>
        <end position="430"/>
    </location>
</feature>
<sequence>MTTGMVQDQNLEKQIEKQMGCMAGFLHIFDRHQILAGKRLYSTKRLPPSVGNSTPPPPENSISLPEATVELEKLQQTRTMPSPDRVKHFASVTDLRSPAPEPATPVQTKPKHTLPLPVFEYKEGNRSLWKFSREAPRLSLDSRAIVDGKGSIYPREIRTNASILSANRSETSTEEGDEQRRSPSVIARLMGLEPLPNSEPEPIKNAELRRSASESRVSKDFYHNRFIDGNNFRLKQSQHLSSQDNNGSNVLIKNAANMDHSSNVKMLDRSDFAARSTKAEPVRSQRGIGPRKIFFDSGDVFPEPKQPASIYGEIEKRLKMRGIDEPSKDLETLKQILEALQLKGLLHSKKSPSQRKLVYDRISSQAESPIVVMRPARSPTSVNRLGRISNDSPPSSYRARQIGRRNVNVTSDSMPSVTTRSDRLEFDRNLRNQPRNRFSNSPTRSESNVKSPSRRGLFVETQRRINDPVDQRRSSKINSSKFGSDPQMSNRSPKNRKPMGSVHHPKERKIYISQAEDESSTFSESSISNSSQTDTERSNKIEEYKEGRTLLERCGKLLHSIAEITASTELQPSPVSVLDSSFYKEESSPSPVLKRQIDFKDQVVDVEDEGWFQAISSMELGLADGSDEGDFVYVMDVLRASRCLQDDDSDIFLLLEEQQYLKGKDVSKVPRLQRRLIFDTITEILDRNRQLPPWKSNAQPESMTEPTSVQEIWSEFQRMRDRENDTSEDLFEVICSVLKKDLTRDAPSGWRDWPVETSQAVLDIERLIFKDLIGETIRDLATITGKCNLNNAINMMPRRKLVF</sequence>
<dbReference type="STRING" id="3659.A0A0A0LKV9"/>
<proteinExistence type="predicted"/>
<feature type="region of interest" description="Disordered" evidence="1">
    <location>
        <begin position="370"/>
        <end position="544"/>
    </location>
</feature>
<evidence type="ECO:0008006" key="6">
    <source>
        <dbReference type="Google" id="ProtNLM"/>
    </source>
</evidence>
<evidence type="ECO:0000313" key="5">
    <source>
        <dbReference type="Proteomes" id="UP000029981"/>
    </source>
</evidence>
<dbReference type="GO" id="GO:0051513">
    <property type="term" value="P:regulation of monopolar cell growth"/>
    <property type="evidence" value="ECO:0007669"/>
    <property type="project" value="InterPro"/>
</dbReference>
<feature type="compositionally biased region" description="Basic and acidic residues" evidence="1">
    <location>
        <begin position="201"/>
        <end position="211"/>
    </location>
</feature>
<reference evidence="4 5" key="1">
    <citation type="journal article" date="2009" name="Nat. Genet.">
        <title>The genome of the cucumber, Cucumis sativus L.</title>
        <authorList>
            <person name="Huang S."/>
            <person name="Li R."/>
            <person name="Zhang Z."/>
            <person name="Li L."/>
            <person name="Gu X."/>
            <person name="Fan W."/>
            <person name="Lucas W.J."/>
            <person name="Wang X."/>
            <person name="Xie B."/>
            <person name="Ni P."/>
            <person name="Ren Y."/>
            <person name="Zhu H."/>
            <person name="Li J."/>
            <person name="Lin K."/>
            <person name="Jin W."/>
            <person name="Fei Z."/>
            <person name="Li G."/>
            <person name="Staub J."/>
            <person name="Kilian A."/>
            <person name="van der Vossen E.A."/>
            <person name="Wu Y."/>
            <person name="Guo J."/>
            <person name="He J."/>
            <person name="Jia Z."/>
            <person name="Ren Y."/>
            <person name="Tian G."/>
            <person name="Lu Y."/>
            <person name="Ruan J."/>
            <person name="Qian W."/>
            <person name="Wang M."/>
            <person name="Huang Q."/>
            <person name="Li B."/>
            <person name="Xuan Z."/>
            <person name="Cao J."/>
            <person name="Asan"/>
            <person name="Wu Z."/>
            <person name="Zhang J."/>
            <person name="Cai Q."/>
            <person name="Bai Y."/>
            <person name="Zhao B."/>
            <person name="Han Y."/>
            <person name="Li Y."/>
            <person name="Li X."/>
            <person name="Wang S."/>
            <person name="Shi Q."/>
            <person name="Liu S."/>
            <person name="Cho W.K."/>
            <person name="Kim J.Y."/>
            <person name="Xu Y."/>
            <person name="Heller-Uszynska K."/>
            <person name="Miao H."/>
            <person name="Cheng Z."/>
            <person name="Zhang S."/>
            <person name="Wu J."/>
            <person name="Yang Y."/>
            <person name="Kang H."/>
            <person name="Li M."/>
            <person name="Liang H."/>
            <person name="Ren X."/>
            <person name="Shi Z."/>
            <person name="Wen M."/>
            <person name="Jian M."/>
            <person name="Yang H."/>
            <person name="Zhang G."/>
            <person name="Yang Z."/>
            <person name="Chen R."/>
            <person name="Liu S."/>
            <person name="Li J."/>
            <person name="Ma L."/>
            <person name="Liu H."/>
            <person name="Zhou Y."/>
            <person name="Zhao J."/>
            <person name="Fang X."/>
            <person name="Li G."/>
            <person name="Fang L."/>
            <person name="Li Y."/>
            <person name="Liu D."/>
            <person name="Zheng H."/>
            <person name="Zhang Y."/>
            <person name="Qin N."/>
            <person name="Li Z."/>
            <person name="Yang G."/>
            <person name="Yang S."/>
            <person name="Bolund L."/>
            <person name="Kristiansen K."/>
            <person name="Zheng H."/>
            <person name="Li S."/>
            <person name="Zhang X."/>
            <person name="Yang H."/>
            <person name="Wang J."/>
            <person name="Sun R."/>
            <person name="Zhang B."/>
            <person name="Jiang S."/>
            <person name="Wang J."/>
            <person name="Du Y."/>
            <person name="Li S."/>
        </authorList>
    </citation>
    <scope>NUCLEOTIDE SEQUENCE [LARGE SCALE GENOMIC DNA]</scope>
    <source>
        <strain evidence="5">cv. 9930</strain>
    </source>
</reference>
<feature type="compositionally biased region" description="Low complexity" evidence="1">
    <location>
        <begin position="520"/>
        <end position="533"/>
    </location>
</feature>
<feature type="compositionally biased region" description="Polar residues" evidence="1">
    <location>
        <begin position="431"/>
        <end position="451"/>
    </location>
</feature>
<reference evidence="4 5" key="2">
    <citation type="journal article" date="2009" name="PLoS ONE">
        <title>An integrated genetic and cytogenetic map of the cucumber genome.</title>
        <authorList>
            <person name="Ren Y."/>
            <person name="Zhang Z."/>
            <person name="Liu J."/>
            <person name="Staub J.E."/>
            <person name="Han Y."/>
            <person name="Cheng Z."/>
            <person name="Li X."/>
            <person name="Lu J."/>
            <person name="Miao H."/>
            <person name="Kang H."/>
            <person name="Xie B."/>
            <person name="Gu X."/>
            <person name="Wang X."/>
            <person name="Du Y."/>
            <person name="Jin W."/>
            <person name="Huang S."/>
        </authorList>
    </citation>
    <scope>NUCLEOTIDE SEQUENCE [LARGE SCALE GENOMIC DNA]</scope>
    <source>
        <strain evidence="5">cv. 9930</strain>
    </source>
</reference>
<feature type="domain" description="DUF3741" evidence="3">
    <location>
        <begin position="172"/>
        <end position="198"/>
    </location>
</feature>
<dbReference type="InterPro" id="IPR025486">
    <property type="entry name" value="DUF4378"/>
</dbReference>
<dbReference type="EMBL" id="CM002923">
    <property type="protein sequence ID" value="KGN61699.1"/>
    <property type="molecule type" value="Genomic_DNA"/>
</dbReference>